<sequence length="43" mass="4954">MMNLVSLPLWLPQLILKEGPKRLIWCELTQTPRESMICGGSRN</sequence>
<feature type="non-terminal residue" evidence="1">
    <location>
        <position position="43"/>
    </location>
</feature>
<gene>
    <name evidence="1" type="ORF">Golob_008388</name>
</gene>
<reference evidence="1 2" key="1">
    <citation type="journal article" date="2019" name="Genome Biol. Evol.">
        <title>Insights into the evolution of the New World diploid cottons (Gossypium, subgenus Houzingenia) based on genome sequencing.</title>
        <authorList>
            <person name="Grover C.E."/>
            <person name="Arick M.A. 2nd"/>
            <person name="Thrash A."/>
            <person name="Conover J.L."/>
            <person name="Sanders W.S."/>
            <person name="Peterson D.G."/>
            <person name="Frelichowski J.E."/>
            <person name="Scheffler J.A."/>
            <person name="Scheffler B.E."/>
            <person name="Wendel J.F."/>
        </authorList>
    </citation>
    <scope>NUCLEOTIDE SEQUENCE [LARGE SCALE GENOMIC DNA]</scope>
    <source>
        <strain evidence="1">157</strain>
        <tissue evidence="1">Leaf</tissue>
    </source>
</reference>
<protein>
    <submittedName>
        <fullName evidence="1">Uncharacterized protein</fullName>
    </submittedName>
</protein>
<dbReference type="Proteomes" id="UP000593572">
    <property type="component" value="Unassembled WGS sequence"/>
</dbReference>
<evidence type="ECO:0000313" key="1">
    <source>
        <dbReference type="EMBL" id="MBA0563408.1"/>
    </source>
</evidence>
<keyword evidence="2" id="KW-1185">Reference proteome</keyword>
<name>A0A7J8MF99_9ROSI</name>
<dbReference type="AlphaFoldDB" id="A0A7J8MF99"/>
<accession>A0A7J8MF99</accession>
<proteinExistence type="predicted"/>
<evidence type="ECO:0000313" key="2">
    <source>
        <dbReference type="Proteomes" id="UP000593572"/>
    </source>
</evidence>
<dbReference type="EMBL" id="JABEZX010000008">
    <property type="protein sequence ID" value="MBA0563408.1"/>
    <property type="molecule type" value="Genomic_DNA"/>
</dbReference>
<comment type="caution">
    <text evidence="1">The sequence shown here is derived from an EMBL/GenBank/DDBJ whole genome shotgun (WGS) entry which is preliminary data.</text>
</comment>
<organism evidence="1 2">
    <name type="scientific">Gossypium lobatum</name>
    <dbReference type="NCBI Taxonomy" id="34289"/>
    <lineage>
        <taxon>Eukaryota</taxon>
        <taxon>Viridiplantae</taxon>
        <taxon>Streptophyta</taxon>
        <taxon>Embryophyta</taxon>
        <taxon>Tracheophyta</taxon>
        <taxon>Spermatophyta</taxon>
        <taxon>Magnoliopsida</taxon>
        <taxon>eudicotyledons</taxon>
        <taxon>Gunneridae</taxon>
        <taxon>Pentapetalae</taxon>
        <taxon>rosids</taxon>
        <taxon>malvids</taxon>
        <taxon>Malvales</taxon>
        <taxon>Malvaceae</taxon>
        <taxon>Malvoideae</taxon>
        <taxon>Gossypium</taxon>
    </lineage>
</organism>